<name>A0A1Q9D9E9_SYMMI</name>
<protein>
    <submittedName>
        <fullName evidence="1">Uncharacterized protein</fullName>
    </submittedName>
</protein>
<dbReference type="AlphaFoldDB" id="A0A1Q9D9E9"/>
<evidence type="ECO:0000313" key="2">
    <source>
        <dbReference type="Proteomes" id="UP000186817"/>
    </source>
</evidence>
<accession>A0A1Q9D9E9</accession>
<dbReference type="EMBL" id="LSRX01000647">
    <property type="protein sequence ID" value="OLP91832.1"/>
    <property type="molecule type" value="Genomic_DNA"/>
</dbReference>
<dbReference type="Proteomes" id="UP000186817">
    <property type="component" value="Unassembled WGS sequence"/>
</dbReference>
<organism evidence="1 2">
    <name type="scientific">Symbiodinium microadriaticum</name>
    <name type="common">Dinoflagellate</name>
    <name type="synonym">Zooxanthella microadriatica</name>
    <dbReference type="NCBI Taxonomy" id="2951"/>
    <lineage>
        <taxon>Eukaryota</taxon>
        <taxon>Sar</taxon>
        <taxon>Alveolata</taxon>
        <taxon>Dinophyceae</taxon>
        <taxon>Suessiales</taxon>
        <taxon>Symbiodiniaceae</taxon>
        <taxon>Symbiodinium</taxon>
    </lineage>
</organism>
<gene>
    <name evidence="1" type="ORF">AK812_SmicGene26412</name>
</gene>
<evidence type="ECO:0000313" key="1">
    <source>
        <dbReference type="EMBL" id="OLP91832.1"/>
    </source>
</evidence>
<proteinExistence type="predicted"/>
<dbReference type="OrthoDB" id="436887at2759"/>
<comment type="caution">
    <text evidence="1">The sequence shown here is derived from an EMBL/GenBank/DDBJ whole genome shotgun (WGS) entry which is preliminary data.</text>
</comment>
<keyword evidence="2" id="KW-1185">Reference proteome</keyword>
<reference evidence="1 2" key="1">
    <citation type="submission" date="2016-02" db="EMBL/GenBank/DDBJ databases">
        <title>Genome analysis of coral dinoflagellate symbionts highlights evolutionary adaptations to a symbiotic lifestyle.</title>
        <authorList>
            <person name="Aranda M."/>
            <person name="Li Y."/>
            <person name="Liew Y.J."/>
            <person name="Baumgarten S."/>
            <person name="Simakov O."/>
            <person name="Wilson M."/>
            <person name="Piel J."/>
            <person name="Ashoor H."/>
            <person name="Bougouffa S."/>
            <person name="Bajic V.B."/>
            <person name="Ryu T."/>
            <person name="Ravasi T."/>
            <person name="Bayer T."/>
            <person name="Micklem G."/>
            <person name="Kim H."/>
            <person name="Bhak J."/>
            <person name="Lajeunesse T.C."/>
            <person name="Voolstra C.R."/>
        </authorList>
    </citation>
    <scope>NUCLEOTIDE SEQUENCE [LARGE SCALE GENOMIC DNA]</scope>
    <source>
        <strain evidence="1 2">CCMP2467</strain>
    </source>
</reference>
<sequence length="185" mass="20231">MFCFNPRLRNWLSSRLDKERQLEQDSIAKKLAFIDWKVAAGQSIGDGYAPLALCDWEAQEVEEPQPALTISPASETWQAYDADESYKYEEDAEIWTDRISGSLEELLLGGPKESQLAAQCLAEWAETRCDARPALAAVLSTSLEFSVFLQATCQEACTSPAALAVAYPLAICLKFASAAPGTSQA</sequence>